<dbReference type="InterPro" id="IPR001509">
    <property type="entry name" value="Epimerase_deHydtase"/>
</dbReference>
<feature type="domain" description="NAD-dependent epimerase/dehydratase" evidence="2">
    <location>
        <begin position="3"/>
        <end position="251"/>
    </location>
</feature>
<evidence type="ECO:0000256" key="1">
    <source>
        <dbReference type="SAM" id="MobiDB-lite"/>
    </source>
</evidence>
<dbReference type="Gene3D" id="3.40.50.720">
    <property type="entry name" value="NAD(P)-binding Rossmann-like Domain"/>
    <property type="match status" value="1"/>
</dbReference>
<dbReference type="PANTHER" id="PTHR43245">
    <property type="entry name" value="BIFUNCTIONAL POLYMYXIN RESISTANCE PROTEIN ARNA"/>
    <property type="match status" value="1"/>
</dbReference>
<evidence type="ECO:0000259" key="2">
    <source>
        <dbReference type="Pfam" id="PF01370"/>
    </source>
</evidence>
<feature type="compositionally biased region" description="Basic and acidic residues" evidence="1">
    <location>
        <begin position="348"/>
        <end position="358"/>
    </location>
</feature>
<dbReference type="InterPro" id="IPR050177">
    <property type="entry name" value="Lipid_A_modif_metabolic_enz"/>
</dbReference>
<dbReference type="RefSeq" id="WP_382390395.1">
    <property type="nucleotide sequence ID" value="NZ_JBHTCQ010000001.1"/>
</dbReference>
<dbReference type="Pfam" id="PF01370">
    <property type="entry name" value="Epimerase"/>
    <property type="match status" value="1"/>
</dbReference>
<sequence>MRVVVVGASGNIGTAILQALTDAPEIDSVVGVARRLPVRAAAPYDAAEWVSLDVGAETRDDAAEEALVDGLVRAFEGADCVIHLAWLLQPNHDRELLRRTNVDGTARVAAACVRAGVGHLVCASSWAAYSPVADTADLAPRDESWPTGGVPSSHYSVDKAAQERVLDELEAEHPDLVVARMRTALVFTASAGASIGRYFLGPWVPRGILRPGLLPLLPVPDGVRAQVVHAQDAAAAYLAVVRHRAGGGFNVTTDEVLLGRDLARILDHGRTLTVPTRAVRPLLHYAWRARVSAADAGWLDMATALPVMDAGRIRRELGWEPRFDAATAVRELLGGMVERQGGASVPLRPHDTGHEGAPGRRPGLQGSASLGQGDGPVDRELLGIYLDDHLTGATGGVERIGRMARSYADTSIGPELTLLAAEIAAARDRLRTVIEELGLPTKPHRQALAWAAERAGRLKLNGRLLGASPLTVVLELELMRSAVAGQLALWQTMTELAGELGLPREDLAGMAERSRGFQSRLEDLHARVRGGALRT</sequence>
<proteinExistence type="predicted"/>
<gene>
    <name evidence="3" type="ORF">ACFQQL_01120</name>
</gene>
<comment type="caution">
    <text evidence="3">The sequence shown here is derived from an EMBL/GenBank/DDBJ whole genome shotgun (WGS) entry which is preliminary data.</text>
</comment>
<evidence type="ECO:0000313" key="4">
    <source>
        <dbReference type="Proteomes" id="UP001596455"/>
    </source>
</evidence>
<keyword evidence="4" id="KW-1185">Reference proteome</keyword>
<dbReference type="EMBL" id="JBHTCQ010000001">
    <property type="protein sequence ID" value="MFC7403692.1"/>
    <property type="molecule type" value="Genomic_DNA"/>
</dbReference>
<evidence type="ECO:0000313" key="3">
    <source>
        <dbReference type="EMBL" id="MFC7403692.1"/>
    </source>
</evidence>
<accession>A0ABW2Q541</accession>
<dbReference type="InterPro" id="IPR036291">
    <property type="entry name" value="NAD(P)-bd_dom_sf"/>
</dbReference>
<name>A0ABW2Q541_9MICO</name>
<feature type="region of interest" description="Disordered" evidence="1">
    <location>
        <begin position="340"/>
        <end position="372"/>
    </location>
</feature>
<protein>
    <submittedName>
        <fullName evidence="3">NAD-dependent epimerase/dehydratase family protein</fullName>
    </submittedName>
</protein>
<dbReference type="Proteomes" id="UP001596455">
    <property type="component" value="Unassembled WGS sequence"/>
</dbReference>
<organism evidence="3 4">
    <name type="scientific">Georgenia alba</name>
    <dbReference type="NCBI Taxonomy" id="2233858"/>
    <lineage>
        <taxon>Bacteria</taxon>
        <taxon>Bacillati</taxon>
        <taxon>Actinomycetota</taxon>
        <taxon>Actinomycetes</taxon>
        <taxon>Micrococcales</taxon>
        <taxon>Bogoriellaceae</taxon>
        <taxon>Georgenia</taxon>
    </lineage>
</organism>
<dbReference type="SUPFAM" id="SSF51735">
    <property type="entry name" value="NAD(P)-binding Rossmann-fold domains"/>
    <property type="match status" value="1"/>
</dbReference>
<reference evidence="4" key="1">
    <citation type="journal article" date="2019" name="Int. J. Syst. Evol. Microbiol.">
        <title>The Global Catalogue of Microorganisms (GCM) 10K type strain sequencing project: providing services to taxonomists for standard genome sequencing and annotation.</title>
        <authorList>
            <consortium name="The Broad Institute Genomics Platform"/>
            <consortium name="The Broad Institute Genome Sequencing Center for Infectious Disease"/>
            <person name="Wu L."/>
            <person name="Ma J."/>
        </authorList>
    </citation>
    <scope>NUCLEOTIDE SEQUENCE [LARGE SCALE GENOMIC DNA]</scope>
    <source>
        <strain evidence="4">JCM 1490</strain>
    </source>
</reference>